<keyword evidence="2 8" id="KW-0813">Transport</keyword>
<dbReference type="SUPFAM" id="SSF49464">
    <property type="entry name" value="Carboxypeptidase regulatory domain-like"/>
    <property type="match status" value="1"/>
</dbReference>
<keyword evidence="7 8" id="KW-0998">Cell outer membrane</keyword>
<dbReference type="NCBIfam" id="TIGR04056">
    <property type="entry name" value="OMP_RagA_SusC"/>
    <property type="match status" value="1"/>
</dbReference>
<dbReference type="RefSeq" id="WP_119351214.1">
    <property type="nucleotide sequence ID" value="NZ_QWET01000015.1"/>
</dbReference>
<dbReference type="PROSITE" id="PS52016">
    <property type="entry name" value="TONB_DEPENDENT_REC_3"/>
    <property type="match status" value="1"/>
</dbReference>
<keyword evidence="13" id="KW-1185">Reference proteome</keyword>
<comment type="similarity">
    <text evidence="8 9">Belongs to the TonB-dependent receptor family.</text>
</comment>
<evidence type="ECO:0000256" key="3">
    <source>
        <dbReference type="ARBA" id="ARBA00022452"/>
    </source>
</evidence>
<dbReference type="Pfam" id="PF13715">
    <property type="entry name" value="CarbopepD_reg_2"/>
    <property type="match status" value="1"/>
</dbReference>
<keyword evidence="3 8" id="KW-1134">Transmembrane beta strand</keyword>
<accession>A0A399CWX1</accession>
<dbReference type="InterPro" id="IPR023996">
    <property type="entry name" value="TonB-dep_OMP_SusC/RagA"/>
</dbReference>
<dbReference type="AlphaFoldDB" id="A0A399CWX1"/>
<dbReference type="InterPro" id="IPR036942">
    <property type="entry name" value="Beta-barrel_TonB_sf"/>
</dbReference>
<evidence type="ECO:0000313" key="13">
    <source>
        <dbReference type="Proteomes" id="UP000266441"/>
    </source>
</evidence>
<evidence type="ECO:0000256" key="5">
    <source>
        <dbReference type="ARBA" id="ARBA00023077"/>
    </source>
</evidence>
<comment type="caution">
    <text evidence="12">The sequence shown here is derived from an EMBL/GenBank/DDBJ whole genome shotgun (WGS) entry which is preliminary data.</text>
</comment>
<dbReference type="Proteomes" id="UP000266441">
    <property type="component" value="Unassembled WGS sequence"/>
</dbReference>
<dbReference type="Pfam" id="PF00593">
    <property type="entry name" value="TonB_dep_Rec_b-barrel"/>
    <property type="match status" value="1"/>
</dbReference>
<dbReference type="InterPro" id="IPR008969">
    <property type="entry name" value="CarboxyPept-like_regulatory"/>
</dbReference>
<keyword evidence="12" id="KW-0675">Receptor</keyword>
<keyword evidence="5 9" id="KW-0798">TonB box</keyword>
<dbReference type="InterPro" id="IPR023997">
    <property type="entry name" value="TonB-dep_OMP_SusC/RagA_CS"/>
</dbReference>
<feature type="domain" description="TonB-dependent receptor plug" evidence="11">
    <location>
        <begin position="119"/>
        <end position="227"/>
    </location>
</feature>
<dbReference type="FunFam" id="2.170.130.10:FF:000008">
    <property type="entry name" value="SusC/RagA family TonB-linked outer membrane protein"/>
    <property type="match status" value="1"/>
</dbReference>
<organism evidence="12 13">
    <name type="scientific">Mariniphaga sediminis</name>
    <dbReference type="NCBI Taxonomy" id="1628158"/>
    <lineage>
        <taxon>Bacteria</taxon>
        <taxon>Pseudomonadati</taxon>
        <taxon>Bacteroidota</taxon>
        <taxon>Bacteroidia</taxon>
        <taxon>Marinilabiliales</taxon>
        <taxon>Prolixibacteraceae</taxon>
        <taxon>Mariniphaga</taxon>
    </lineage>
</organism>
<dbReference type="Gene3D" id="2.60.40.1120">
    <property type="entry name" value="Carboxypeptidase-like, regulatory domain"/>
    <property type="match status" value="1"/>
</dbReference>
<gene>
    <name evidence="12" type="ORF">D1164_17580</name>
</gene>
<dbReference type="InterPro" id="IPR000531">
    <property type="entry name" value="Beta-barrel_TonB"/>
</dbReference>
<protein>
    <submittedName>
        <fullName evidence="12">TonB-dependent receptor</fullName>
    </submittedName>
</protein>
<evidence type="ECO:0000256" key="4">
    <source>
        <dbReference type="ARBA" id="ARBA00022692"/>
    </source>
</evidence>
<dbReference type="InterPro" id="IPR012910">
    <property type="entry name" value="Plug_dom"/>
</dbReference>
<comment type="subcellular location">
    <subcellularLocation>
        <location evidence="1 8">Cell outer membrane</location>
        <topology evidence="1 8">Multi-pass membrane protein</topology>
    </subcellularLocation>
</comment>
<evidence type="ECO:0000259" key="10">
    <source>
        <dbReference type="Pfam" id="PF00593"/>
    </source>
</evidence>
<feature type="domain" description="TonB-dependent receptor-like beta-barrel" evidence="10">
    <location>
        <begin position="437"/>
        <end position="821"/>
    </location>
</feature>
<evidence type="ECO:0000256" key="7">
    <source>
        <dbReference type="ARBA" id="ARBA00023237"/>
    </source>
</evidence>
<reference evidence="12 13" key="1">
    <citation type="journal article" date="2015" name="Int. J. Syst. Evol. Microbiol.">
        <title>Mariniphaga sediminis sp. nov., isolated from coastal sediment.</title>
        <authorList>
            <person name="Wang F.Q."/>
            <person name="Shen Q.Y."/>
            <person name="Chen G.J."/>
            <person name="Du Z.J."/>
        </authorList>
    </citation>
    <scope>NUCLEOTIDE SEQUENCE [LARGE SCALE GENOMIC DNA]</scope>
    <source>
        <strain evidence="12 13">SY21</strain>
    </source>
</reference>
<evidence type="ECO:0000259" key="11">
    <source>
        <dbReference type="Pfam" id="PF07715"/>
    </source>
</evidence>
<dbReference type="InterPro" id="IPR037066">
    <property type="entry name" value="Plug_dom_sf"/>
</dbReference>
<evidence type="ECO:0000256" key="1">
    <source>
        <dbReference type="ARBA" id="ARBA00004571"/>
    </source>
</evidence>
<evidence type="ECO:0000256" key="6">
    <source>
        <dbReference type="ARBA" id="ARBA00023136"/>
    </source>
</evidence>
<proteinExistence type="inferred from homology"/>
<dbReference type="SUPFAM" id="SSF56935">
    <property type="entry name" value="Porins"/>
    <property type="match status" value="1"/>
</dbReference>
<evidence type="ECO:0000256" key="8">
    <source>
        <dbReference type="PROSITE-ProRule" id="PRU01360"/>
    </source>
</evidence>
<evidence type="ECO:0000313" key="12">
    <source>
        <dbReference type="EMBL" id="RIH63959.1"/>
    </source>
</evidence>
<dbReference type="Pfam" id="PF07715">
    <property type="entry name" value="Plug"/>
    <property type="match status" value="1"/>
</dbReference>
<keyword evidence="4 8" id="KW-0812">Transmembrane</keyword>
<evidence type="ECO:0000256" key="9">
    <source>
        <dbReference type="RuleBase" id="RU003357"/>
    </source>
</evidence>
<dbReference type="Gene3D" id="2.40.170.20">
    <property type="entry name" value="TonB-dependent receptor, beta-barrel domain"/>
    <property type="match status" value="1"/>
</dbReference>
<dbReference type="Gene3D" id="2.170.130.10">
    <property type="entry name" value="TonB-dependent receptor, plug domain"/>
    <property type="match status" value="1"/>
</dbReference>
<evidence type="ECO:0000256" key="2">
    <source>
        <dbReference type="ARBA" id="ARBA00022448"/>
    </source>
</evidence>
<dbReference type="OrthoDB" id="1096961at2"/>
<dbReference type="EMBL" id="QWET01000015">
    <property type="protein sequence ID" value="RIH63959.1"/>
    <property type="molecule type" value="Genomic_DNA"/>
</dbReference>
<keyword evidence="6 8" id="KW-0472">Membrane</keyword>
<name>A0A399CWX1_9BACT</name>
<dbReference type="NCBIfam" id="TIGR04057">
    <property type="entry name" value="SusC_RagA_signa"/>
    <property type="match status" value="1"/>
</dbReference>
<dbReference type="InterPro" id="IPR039426">
    <property type="entry name" value="TonB-dep_rcpt-like"/>
</dbReference>
<dbReference type="GO" id="GO:0009279">
    <property type="term" value="C:cell outer membrane"/>
    <property type="evidence" value="ECO:0007669"/>
    <property type="project" value="UniProtKB-SubCell"/>
</dbReference>
<sequence length="1063" mass="118026">MAKSKFIRFFLINLFLMALVISGYGQELIVKGIVTNEEGETLPGVNVVIQGTTKGTVTGIDGNYSLRVPNASEDALMFSFIGFESKEIKVAGKTNIDVVLKTSYNELDEVVAIGYGTVKKRDLTGSVASADVEELSKVPVSNLAEALNGRVSGVQVQSTEGAPGAEIKIRVRGGGSITQSNEPLYIIDGFPTEDGLNLLDPSEIESIDVLKDASSTAIYGARGANGVILITTKGGKVGKTRVNYDAYYGVKQLANKLDVLNPYEFVLLDYERNLGDDTEMEAWLERYGSFSDIESNYLNRLGIDWQDEVFGNPVTNQYHKLSISGGTEKTKYNLSYSVSDDEGIMVNSGFKRNNANFNFDHEVSEKLKASASIRYTDQTFFGMGTSTQGSRFNKLGHVVQYRPTIGINGTDRDLVELDEDPVYVDDSGNVMQNPLVSAQAEHKSTETRALSINTKLDYSITKKLTYSLTVGLRTNDQRREQFYGERSVTAKRSGGPYGSIRHQDIQGYSYSNVLNYSQKFKKAHKVNLMIGQEEVYNKRRWFEASSNQFPNDDIGLADLSLGALAGIPTSYEDDDRLISFFGRANYNYKERYLFTATMRADGSTKFGSGNKYGYFPSVSAAWRASEEEFIKSLDLFSNLKVRLSYGVAGNNRIPNYQSLALLGADYYGVNNSTQVSFASNALPNPNLKWETTISRNLGFDFGFMDQRIQLTAEAYKTNTKDLLLRAQVPITSGYSSMILNVGETQNTGLELLLNTVNVSTKNFEWRTNLNISFNRNKIITLTDGKEAFLYESGWGLVGNDFIVKVGEPVGSMYGYQTDGLYQLEDFNYDAETGDYTLKEGVAYDPNWYPEPGYWKMKDVSGPDGEPDGVIDPNDRSIIGNANPKHFGGITNTFSYKNFDFSVFMNWSYGNDIYNANKLDYTDYSIDRKNTLGIVSNRWITIDNEGNRVTDPTLLAELNKGKTMPVYKGSGANSLFHSWAVEDGSFLRINNISLGYTIPKSLLSKVNISNLRIYTTLYNIYTFTNYSGYDPEVSTREGSGVTPGVDYGAYPKSKSVVFGVNLSL</sequence>